<dbReference type="Gene3D" id="2.10.109.10">
    <property type="entry name" value="Umud Fragment, subunit A"/>
    <property type="match status" value="1"/>
</dbReference>
<keyword evidence="5 12" id="KW-0378">Hydrolase</keyword>
<evidence type="ECO:0000256" key="7">
    <source>
        <dbReference type="ARBA" id="ARBA00023015"/>
    </source>
</evidence>
<organism evidence="16 17">
    <name type="scientific">Bombilactobacillus apium</name>
    <dbReference type="NCBI Taxonomy" id="2675299"/>
    <lineage>
        <taxon>Bacteria</taxon>
        <taxon>Bacillati</taxon>
        <taxon>Bacillota</taxon>
        <taxon>Bacilli</taxon>
        <taxon>Lactobacillales</taxon>
        <taxon>Lactobacillaceae</taxon>
        <taxon>Bombilactobacillus</taxon>
    </lineage>
</organism>
<dbReference type="InterPro" id="IPR006197">
    <property type="entry name" value="Peptidase_S24_LexA"/>
</dbReference>
<keyword evidence="4 12" id="KW-0227">DNA damage</keyword>
<keyword evidence="3 12" id="KW-0235">DNA replication</keyword>
<dbReference type="RefSeq" id="WP_176943173.1">
    <property type="nucleotide sequence ID" value="NZ_JABZEC010000007.1"/>
</dbReference>
<dbReference type="EMBL" id="JABZEC010000007">
    <property type="protein sequence ID" value="NVY97008.1"/>
    <property type="molecule type" value="Genomic_DNA"/>
</dbReference>
<dbReference type="SUPFAM" id="SSF46785">
    <property type="entry name" value="Winged helix' DNA-binding domain"/>
    <property type="match status" value="1"/>
</dbReference>
<evidence type="ECO:0000256" key="4">
    <source>
        <dbReference type="ARBA" id="ARBA00022763"/>
    </source>
</evidence>
<keyword evidence="11 12" id="KW-0742">SOS response</keyword>
<evidence type="ECO:0000313" key="16">
    <source>
        <dbReference type="EMBL" id="NVY97008.1"/>
    </source>
</evidence>
<dbReference type="InterPro" id="IPR039418">
    <property type="entry name" value="LexA-like"/>
</dbReference>
<keyword evidence="7 12" id="KW-0805">Transcription regulation</keyword>
<name>A0A850RE60_9LACO</name>
<dbReference type="HAMAP" id="MF_00015">
    <property type="entry name" value="LexA"/>
    <property type="match status" value="1"/>
</dbReference>
<dbReference type="InterPro" id="IPR050077">
    <property type="entry name" value="LexA_repressor"/>
</dbReference>
<comment type="catalytic activity">
    <reaction evidence="12">
        <text>Hydrolysis of Ala-|-Gly bond in repressor LexA.</text>
        <dbReference type="EC" id="3.4.21.88"/>
    </reaction>
</comment>
<dbReference type="Proteomes" id="UP000563523">
    <property type="component" value="Unassembled WGS sequence"/>
</dbReference>
<dbReference type="Pfam" id="PF01726">
    <property type="entry name" value="LexA_DNA_bind"/>
    <property type="match status" value="1"/>
</dbReference>
<accession>A0A850RE60</accession>
<dbReference type="FunFam" id="2.10.109.10:FF:000001">
    <property type="entry name" value="LexA repressor"/>
    <property type="match status" value="1"/>
</dbReference>
<dbReference type="NCBIfam" id="TIGR00498">
    <property type="entry name" value="lexA"/>
    <property type="match status" value="1"/>
</dbReference>
<evidence type="ECO:0000256" key="8">
    <source>
        <dbReference type="ARBA" id="ARBA00023125"/>
    </source>
</evidence>
<feature type="active site" description="For autocatalytic cleavage activity" evidence="12">
    <location>
        <position position="169"/>
    </location>
</feature>
<dbReference type="GO" id="GO:0003677">
    <property type="term" value="F:DNA binding"/>
    <property type="evidence" value="ECO:0007669"/>
    <property type="project" value="UniProtKB-UniRule"/>
</dbReference>
<feature type="domain" description="LexA repressor DNA-binding" evidence="15">
    <location>
        <begin position="4"/>
        <end position="66"/>
    </location>
</feature>
<dbReference type="EC" id="3.4.21.88" evidence="12"/>
<dbReference type="GO" id="GO:0006508">
    <property type="term" value="P:proteolysis"/>
    <property type="evidence" value="ECO:0007669"/>
    <property type="project" value="InterPro"/>
</dbReference>
<dbReference type="InterPro" id="IPR036390">
    <property type="entry name" value="WH_DNA-bd_sf"/>
</dbReference>
<evidence type="ECO:0000256" key="10">
    <source>
        <dbReference type="ARBA" id="ARBA00023204"/>
    </source>
</evidence>
<evidence type="ECO:0000313" key="17">
    <source>
        <dbReference type="Proteomes" id="UP000563523"/>
    </source>
</evidence>
<dbReference type="AlphaFoldDB" id="A0A850RE60"/>
<dbReference type="GO" id="GO:0004252">
    <property type="term" value="F:serine-type endopeptidase activity"/>
    <property type="evidence" value="ECO:0007669"/>
    <property type="project" value="UniProtKB-UniRule"/>
</dbReference>
<dbReference type="InterPro" id="IPR006199">
    <property type="entry name" value="LexA_DNA-bd_dom"/>
</dbReference>
<evidence type="ECO:0000259" key="15">
    <source>
        <dbReference type="Pfam" id="PF01726"/>
    </source>
</evidence>
<sequence>MSQSISAKQLAILQFIYDYNQRSGYPPTVREICDHVQLSSTSTVHGHLTRLQKRGCLHRDPTKPRTLEITNQGLESLQIKPQTQTIPIIGTVTAGLPILAQQETAQEFFPFPPDLKDSSSELFMLTIQGDSMIQAGILDGDQVIVQRQPTAENGEIVIAMNSDHEATCKRFFREKNHIRLQAENDNYPPIILSQVQILGKVISLYRRQIF</sequence>
<dbReference type="Gene3D" id="1.10.10.10">
    <property type="entry name" value="Winged helix-like DNA-binding domain superfamily/Winged helix DNA-binding domain"/>
    <property type="match status" value="1"/>
</dbReference>
<dbReference type="PANTHER" id="PTHR33516:SF2">
    <property type="entry name" value="LEXA REPRESSOR-RELATED"/>
    <property type="match status" value="1"/>
</dbReference>
<reference evidence="16 17" key="1">
    <citation type="submission" date="2020-06" db="EMBL/GenBank/DDBJ databases">
        <authorList>
            <person name="Kang J."/>
        </authorList>
    </citation>
    <scope>NUCLEOTIDE SEQUENCE [LARGE SCALE GENOMIC DNA]</scope>
    <source>
        <strain evidence="16 17">DCY120</strain>
    </source>
</reference>
<feature type="domain" description="Peptidase S24/S26A/S26B/S26C" evidence="14">
    <location>
        <begin position="87"/>
        <end position="202"/>
    </location>
</feature>
<dbReference type="GO" id="GO:0009432">
    <property type="term" value="P:SOS response"/>
    <property type="evidence" value="ECO:0007669"/>
    <property type="project" value="UniProtKB-UniRule"/>
</dbReference>
<dbReference type="InterPro" id="IPR006200">
    <property type="entry name" value="LexA"/>
</dbReference>
<feature type="active site" description="For autocatalytic cleavage activity" evidence="12">
    <location>
        <position position="131"/>
    </location>
</feature>
<keyword evidence="6 12" id="KW-0068">Autocatalytic cleavage</keyword>
<feature type="DNA-binding region" description="H-T-H motif" evidence="12">
    <location>
        <begin position="29"/>
        <end position="49"/>
    </location>
</feature>
<keyword evidence="10 12" id="KW-0234">DNA repair</keyword>
<dbReference type="PRINTS" id="PR00726">
    <property type="entry name" value="LEXASERPTASE"/>
</dbReference>
<evidence type="ECO:0000256" key="3">
    <source>
        <dbReference type="ARBA" id="ARBA00022705"/>
    </source>
</evidence>
<protein>
    <recommendedName>
        <fullName evidence="12">LexA repressor</fullName>
        <ecNumber evidence="12">3.4.21.88</ecNumber>
    </recommendedName>
</protein>
<dbReference type="CDD" id="cd06529">
    <property type="entry name" value="S24_LexA-like"/>
    <property type="match status" value="1"/>
</dbReference>
<comment type="subunit">
    <text evidence="12">Homodimer.</text>
</comment>
<evidence type="ECO:0000256" key="2">
    <source>
        <dbReference type="ARBA" id="ARBA00022491"/>
    </source>
</evidence>
<dbReference type="InterPro" id="IPR036388">
    <property type="entry name" value="WH-like_DNA-bd_sf"/>
</dbReference>
<evidence type="ECO:0000256" key="6">
    <source>
        <dbReference type="ARBA" id="ARBA00022813"/>
    </source>
</evidence>
<evidence type="ECO:0000256" key="5">
    <source>
        <dbReference type="ARBA" id="ARBA00022801"/>
    </source>
</evidence>
<keyword evidence="17" id="KW-1185">Reference proteome</keyword>
<feature type="site" description="Cleavage; by autolysis" evidence="12">
    <location>
        <begin position="94"/>
        <end position="95"/>
    </location>
</feature>
<evidence type="ECO:0000256" key="11">
    <source>
        <dbReference type="ARBA" id="ARBA00023236"/>
    </source>
</evidence>
<dbReference type="PANTHER" id="PTHR33516">
    <property type="entry name" value="LEXA REPRESSOR"/>
    <property type="match status" value="1"/>
</dbReference>
<keyword evidence="2 12" id="KW-0678">Repressor</keyword>
<dbReference type="InterPro" id="IPR036286">
    <property type="entry name" value="LexA/Signal_pep-like_sf"/>
</dbReference>
<keyword evidence="9 12" id="KW-0804">Transcription</keyword>
<comment type="function">
    <text evidence="12">Represses a number of genes involved in the response to DNA damage (SOS response), including recA and lexA. In the presence of single-stranded DNA, RecA interacts with LexA causing an autocatalytic cleavage which disrupts the DNA-binding part of LexA, leading to derepression of the SOS regulon and eventually DNA repair.</text>
</comment>
<evidence type="ECO:0000256" key="12">
    <source>
        <dbReference type="HAMAP-Rule" id="MF_00015"/>
    </source>
</evidence>
<proteinExistence type="inferred from homology"/>
<dbReference type="Pfam" id="PF00717">
    <property type="entry name" value="Peptidase_S24"/>
    <property type="match status" value="1"/>
</dbReference>
<evidence type="ECO:0000256" key="1">
    <source>
        <dbReference type="ARBA" id="ARBA00007484"/>
    </source>
</evidence>
<comment type="caution">
    <text evidence="16">The sequence shown here is derived from an EMBL/GenBank/DDBJ whole genome shotgun (WGS) entry which is preliminary data.</text>
</comment>
<comment type="similarity">
    <text evidence="1 12 13">Belongs to the peptidase S24 family.</text>
</comment>
<dbReference type="SUPFAM" id="SSF51306">
    <property type="entry name" value="LexA/Signal peptidase"/>
    <property type="match status" value="1"/>
</dbReference>
<dbReference type="InterPro" id="IPR015927">
    <property type="entry name" value="Peptidase_S24_S26A/B/C"/>
</dbReference>
<evidence type="ECO:0000256" key="13">
    <source>
        <dbReference type="RuleBase" id="RU003991"/>
    </source>
</evidence>
<gene>
    <name evidence="12 16" type="primary">lexA</name>
    <name evidence="16" type="ORF">HU830_07575</name>
</gene>
<dbReference type="GO" id="GO:0006281">
    <property type="term" value="P:DNA repair"/>
    <property type="evidence" value="ECO:0007669"/>
    <property type="project" value="UniProtKB-UniRule"/>
</dbReference>
<keyword evidence="8 12" id="KW-0238">DNA-binding</keyword>
<evidence type="ECO:0000256" key="9">
    <source>
        <dbReference type="ARBA" id="ARBA00023163"/>
    </source>
</evidence>
<dbReference type="GO" id="GO:0006260">
    <property type="term" value="P:DNA replication"/>
    <property type="evidence" value="ECO:0007669"/>
    <property type="project" value="UniProtKB-UniRule"/>
</dbReference>
<dbReference type="GO" id="GO:0045892">
    <property type="term" value="P:negative regulation of DNA-templated transcription"/>
    <property type="evidence" value="ECO:0007669"/>
    <property type="project" value="UniProtKB-UniRule"/>
</dbReference>
<evidence type="ECO:0000259" key="14">
    <source>
        <dbReference type="Pfam" id="PF00717"/>
    </source>
</evidence>